<feature type="compositionally biased region" description="Basic residues" evidence="3">
    <location>
        <begin position="1179"/>
        <end position="1190"/>
    </location>
</feature>
<dbReference type="PROSITE" id="PS00028">
    <property type="entry name" value="ZINC_FINGER_C2H2_1"/>
    <property type="match status" value="1"/>
</dbReference>
<evidence type="ECO:0000256" key="2">
    <source>
        <dbReference type="SAM" id="Coils"/>
    </source>
</evidence>
<feature type="compositionally biased region" description="Polar residues" evidence="3">
    <location>
        <begin position="576"/>
        <end position="587"/>
    </location>
</feature>
<feature type="compositionally biased region" description="Basic and acidic residues" evidence="3">
    <location>
        <begin position="624"/>
        <end position="637"/>
    </location>
</feature>
<feature type="compositionally biased region" description="Polar residues" evidence="3">
    <location>
        <begin position="641"/>
        <end position="654"/>
    </location>
</feature>
<dbReference type="AlphaFoldDB" id="A2G4W3"/>
<feature type="compositionally biased region" description="Basic and acidic residues" evidence="3">
    <location>
        <begin position="902"/>
        <end position="919"/>
    </location>
</feature>
<feature type="compositionally biased region" description="Polar residues" evidence="3">
    <location>
        <begin position="804"/>
        <end position="821"/>
    </location>
</feature>
<accession>A2G4W3</accession>
<evidence type="ECO:0000259" key="4">
    <source>
        <dbReference type="PROSITE" id="PS00028"/>
    </source>
</evidence>
<dbReference type="SMART" id="SM00355">
    <property type="entry name" value="ZnF_C2H2"/>
    <property type="match status" value="1"/>
</dbReference>
<dbReference type="InParanoid" id="A2G4W3"/>
<name>A2G4W3_TRIV3</name>
<evidence type="ECO:0000256" key="3">
    <source>
        <dbReference type="SAM" id="MobiDB-lite"/>
    </source>
</evidence>
<reference evidence="5" key="1">
    <citation type="submission" date="2006-10" db="EMBL/GenBank/DDBJ databases">
        <authorList>
            <person name="Amadeo P."/>
            <person name="Zhao Q."/>
            <person name="Wortman J."/>
            <person name="Fraser-Liggett C."/>
            <person name="Carlton J."/>
        </authorList>
    </citation>
    <scope>NUCLEOTIDE SEQUENCE</scope>
    <source>
        <strain evidence="5">G3</strain>
    </source>
</reference>
<feature type="compositionally biased region" description="Low complexity" evidence="3">
    <location>
        <begin position="748"/>
        <end position="761"/>
    </location>
</feature>
<feature type="compositionally biased region" description="Polar residues" evidence="3">
    <location>
        <begin position="934"/>
        <end position="946"/>
    </location>
</feature>
<feature type="coiled-coil region" evidence="2">
    <location>
        <begin position="95"/>
        <end position="129"/>
    </location>
</feature>
<organism evidence="5 6">
    <name type="scientific">Trichomonas vaginalis (strain ATCC PRA-98 / G3)</name>
    <dbReference type="NCBI Taxonomy" id="412133"/>
    <lineage>
        <taxon>Eukaryota</taxon>
        <taxon>Metamonada</taxon>
        <taxon>Parabasalia</taxon>
        <taxon>Trichomonadida</taxon>
        <taxon>Trichomonadidae</taxon>
        <taxon>Trichomonas</taxon>
    </lineage>
</organism>
<feature type="compositionally biased region" description="Basic and acidic residues" evidence="3">
    <location>
        <begin position="990"/>
        <end position="1000"/>
    </location>
</feature>
<feature type="compositionally biased region" description="Basic and acidic residues" evidence="3">
    <location>
        <begin position="686"/>
        <end position="712"/>
    </location>
</feature>
<feature type="compositionally biased region" description="Polar residues" evidence="3">
    <location>
        <begin position="437"/>
        <end position="449"/>
    </location>
</feature>
<dbReference type="VEuPathDB" id="TrichDB:TVAGG3_0118810"/>
<dbReference type="EMBL" id="DS114395">
    <property type="protein sequence ID" value="EAX87807.1"/>
    <property type="molecule type" value="Genomic_DNA"/>
</dbReference>
<dbReference type="VEuPathDB" id="TrichDB:TVAGG3_0328460"/>
<keyword evidence="6" id="KW-1185">Reference proteome</keyword>
<dbReference type="PANTHER" id="PTHR21502">
    <property type="entry name" value="ZINC FINGER PROTEIN DZIP1"/>
    <property type="match status" value="1"/>
</dbReference>
<keyword evidence="1 2" id="KW-0175">Coiled coil</keyword>
<feature type="compositionally biased region" description="Basic and acidic residues" evidence="3">
    <location>
        <begin position="655"/>
        <end position="671"/>
    </location>
</feature>
<dbReference type="Proteomes" id="UP000001542">
    <property type="component" value="Unassembled WGS sequence"/>
</dbReference>
<feature type="compositionally biased region" description="Basic and acidic residues" evidence="3">
    <location>
        <begin position="826"/>
        <end position="841"/>
    </location>
</feature>
<proteinExistence type="predicted"/>
<feature type="region of interest" description="Disordered" evidence="3">
    <location>
        <begin position="199"/>
        <end position="234"/>
    </location>
</feature>
<feature type="compositionally biased region" description="Polar residues" evidence="3">
    <location>
        <begin position="607"/>
        <end position="622"/>
    </location>
</feature>
<feature type="region of interest" description="Disordered" evidence="3">
    <location>
        <begin position="533"/>
        <end position="859"/>
    </location>
</feature>
<feature type="compositionally biased region" description="Basic and acidic residues" evidence="3">
    <location>
        <begin position="411"/>
        <end position="429"/>
    </location>
</feature>
<dbReference type="InterPro" id="IPR013087">
    <property type="entry name" value="Znf_C2H2_type"/>
</dbReference>
<dbReference type="GO" id="GO:0005737">
    <property type="term" value="C:cytoplasm"/>
    <property type="evidence" value="ECO:0000318"/>
    <property type="project" value="GO_Central"/>
</dbReference>
<evidence type="ECO:0000313" key="6">
    <source>
        <dbReference type="Proteomes" id="UP000001542"/>
    </source>
</evidence>
<evidence type="ECO:0000313" key="5">
    <source>
        <dbReference type="EMBL" id="EAX87807.1"/>
    </source>
</evidence>
<protein>
    <submittedName>
        <fullName evidence="5">Zinc finger, C2H2 type family protein</fullName>
    </submittedName>
</protein>
<gene>
    <name evidence="5" type="ORF">TVAG_085070</name>
</gene>
<dbReference type="VEuPathDB" id="TrichDB:TVAG_085070"/>
<dbReference type="InterPro" id="IPR051241">
    <property type="entry name" value="DZIP_RILPL"/>
</dbReference>
<feature type="domain" description="C2H2-type" evidence="4">
    <location>
        <begin position="140"/>
        <end position="161"/>
    </location>
</feature>
<dbReference type="OrthoDB" id="4748970at2759"/>
<feature type="compositionally biased region" description="Basic and acidic residues" evidence="3">
    <location>
        <begin position="596"/>
        <end position="606"/>
    </location>
</feature>
<sequence length="1219" mass="139409">MWIEGYDSAKGGVFATSPRYDPTNYIGESFDWNYVLSCNIKELKKEKENTKVNALIRFLIHAKVDKDESKVLNHPLCIKLCKLFQYSLLFLQKSNNEYKSKLTKTESQLKVVKKEYRETSKTLKKAEELIQTTLGSWEKCPVCSKKFKSRQYVDIHMQNKHPALLEHWNAIRGIQIPKKTDDIQEILVKINELQENIKQEQAPKQNKPEESTELEQEVETKKTKQKNSRRKQLNDDLDKACDELSSSMILWKEQEKMLNPFHVQDSSPNLSISKPRIFHEDPSPTRNNFIIEQSHGIDLAEKKELLISRPAYTNTPFDNSSTVELNIPTKTPPSPLKVSKTENVIDIQAMQTQSIIQEERPLEKRANTQQNLPFYQPNNFEYKEQQNYTYQEDTSESQQMYQPKSRKSPRKSYDTENDSKYIKGDDIFNKKPKSPHVSRTSPRKSYNYDNQLKIEPVTDVTNPIRRARFFLSKEKTLRIDESQISKAVQIINSNLQNNGRTEDLSSDFTKDPEYGIMRNYIKSQLEKQIPMKYETPKPQTTSKSSKSPSPSRKSSSSKIQSSKSSRKTSFSKIDSSDNNQEYGNFNPQLILPKNSIDNKESSDSEKSFSYNTESSEVSNAYKQHQAEKLHDDSDDVKIVNPFNSKNIAEHTTTTEFKEPEQNPSKSDKAGDDLVIQTKEVQIPADSGKKSDEKQPERVLPENKSTQNKEVKLSENVSPQNKELPQETKPEIKVKQKPSTNTIIKPEIKNNNDQNQDKSSQIEIKQKEQDEDPPQSQTSTKNSENPKDQDQISAKVPESDKSAAQKATNKGISEENSIQKPITPSPKKVEISPKKTDKKQEPDDYTFDENIDPFKSKPKIANEIEDIKPESSITGSNLLLTITKSPVDSTGMVVDDGIDIQKKSELEFSKKEEENNKSDSFDLDNIENPFASKPKISNDTDLATPTKSKFDDEDDMFAITATPKSKIAIKANPPDNDEIPLPKQELFTNSQEKEEMIDQKPKQNTSKPDSIEERPIKPKSSQINWDDDIKPQQKPKKKVQNWDDDNDDVFKVTSPPKKKITPKKPKSSWADDNDDVFKVDIAPKPKKKATNWDDSSDAFRVAPQTKSLPKKKVTSWDNSSDAFKIDPQPAKKAPAKKKNTSNWDNSSDAFKIDPQPAKKKKFDNNSWDDPSEDAFNPPPPKKKTTLPKKKVQNSWDDDGSIDFDNIVDPFASKPKITSWD</sequence>
<feature type="compositionally biased region" description="Polar residues" evidence="3">
    <location>
        <begin position="367"/>
        <end position="402"/>
    </location>
</feature>
<feature type="region of interest" description="Disordered" evidence="3">
    <location>
        <begin position="902"/>
        <end position="1219"/>
    </location>
</feature>
<feature type="compositionally biased region" description="Basic and acidic residues" evidence="3">
    <location>
        <begin position="723"/>
        <end position="733"/>
    </location>
</feature>
<dbReference type="SMR" id="A2G4W3"/>
<feature type="compositionally biased region" description="Polar residues" evidence="3">
    <location>
        <begin position="773"/>
        <end position="782"/>
    </location>
</feature>
<dbReference type="PANTHER" id="PTHR21502:SF3">
    <property type="entry name" value="CILIUM ASSEMBLY PROTEIN DZIP1L"/>
    <property type="match status" value="1"/>
</dbReference>
<feature type="compositionally biased region" description="Basic and acidic residues" evidence="3">
    <location>
        <begin position="357"/>
        <end position="366"/>
    </location>
</feature>
<feature type="compositionally biased region" description="Basic residues" evidence="3">
    <location>
        <begin position="1055"/>
        <end position="1065"/>
    </location>
</feature>
<reference evidence="5" key="2">
    <citation type="journal article" date="2007" name="Science">
        <title>Draft genome sequence of the sexually transmitted pathogen Trichomonas vaginalis.</title>
        <authorList>
            <person name="Carlton J.M."/>
            <person name="Hirt R.P."/>
            <person name="Silva J.C."/>
            <person name="Delcher A.L."/>
            <person name="Schatz M."/>
            <person name="Zhao Q."/>
            <person name="Wortman J.R."/>
            <person name="Bidwell S.L."/>
            <person name="Alsmark U.C.M."/>
            <person name="Besteiro S."/>
            <person name="Sicheritz-Ponten T."/>
            <person name="Noel C.J."/>
            <person name="Dacks J.B."/>
            <person name="Foster P.G."/>
            <person name="Simillion C."/>
            <person name="Van de Peer Y."/>
            <person name="Miranda-Saavedra D."/>
            <person name="Barton G.J."/>
            <person name="Westrop G.D."/>
            <person name="Mueller S."/>
            <person name="Dessi D."/>
            <person name="Fiori P.L."/>
            <person name="Ren Q."/>
            <person name="Paulsen I."/>
            <person name="Zhang H."/>
            <person name="Bastida-Corcuera F.D."/>
            <person name="Simoes-Barbosa A."/>
            <person name="Brown M.T."/>
            <person name="Hayes R.D."/>
            <person name="Mukherjee M."/>
            <person name="Okumura C.Y."/>
            <person name="Schneider R."/>
            <person name="Smith A.J."/>
            <person name="Vanacova S."/>
            <person name="Villalvazo M."/>
            <person name="Haas B.J."/>
            <person name="Pertea M."/>
            <person name="Feldblyum T.V."/>
            <person name="Utterback T.R."/>
            <person name="Shu C.L."/>
            <person name="Osoegawa K."/>
            <person name="de Jong P.J."/>
            <person name="Hrdy I."/>
            <person name="Horvathova L."/>
            <person name="Zubacova Z."/>
            <person name="Dolezal P."/>
            <person name="Malik S.B."/>
            <person name="Logsdon J.M. Jr."/>
            <person name="Henze K."/>
            <person name="Gupta A."/>
            <person name="Wang C.C."/>
            <person name="Dunne R.L."/>
            <person name="Upcroft J.A."/>
            <person name="Upcroft P."/>
            <person name="White O."/>
            <person name="Salzberg S.L."/>
            <person name="Tang P."/>
            <person name="Chiu C.-H."/>
            <person name="Lee Y.-S."/>
            <person name="Embley T.M."/>
            <person name="Coombs G.H."/>
            <person name="Mottram J.C."/>
            <person name="Tachezy J."/>
            <person name="Fraser-Liggett C.M."/>
            <person name="Johnson P.J."/>
        </authorList>
    </citation>
    <scope>NUCLEOTIDE SEQUENCE [LARGE SCALE GENOMIC DNA]</scope>
    <source>
        <strain evidence="5">G3</strain>
    </source>
</reference>
<feature type="compositionally biased region" description="Low complexity" evidence="3">
    <location>
        <begin position="536"/>
        <end position="573"/>
    </location>
</feature>
<evidence type="ECO:0000256" key="1">
    <source>
        <dbReference type="ARBA" id="ARBA00023054"/>
    </source>
</evidence>
<feature type="region of interest" description="Disordered" evidence="3">
    <location>
        <begin position="357"/>
        <end position="449"/>
    </location>
</feature>